<evidence type="ECO:0000313" key="11">
    <source>
        <dbReference type="Proteomes" id="UP000011087"/>
    </source>
</evidence>
<dbReference type="GeneID" id="17301107"/>
<evidence type="ECO:0000256" key="7">
    <source>
        <dbReference type="PROSITE-ProRule" id="PRU00283"/>
    </source>
</evidence>
<protein>
    <recommendedName>
        <fullName evidence="8">Kinesin motor domain-containing protein</fullName>
    </recommendedName>
</protein>
<dbReference type="InterPro" id="IPR027640">
    <property type="entry name" value="Kinesin-like_fam"/>
</dbReference>
<dbReference type="STRING" id="905079.L1J7M4"/>
<keyword evidence="7" id="KW-0505">Motor protein</keyword>
<dbReference type="GO" id="GO:0007052">
    <property type="term" value="P:mitotic spindle organization"/>
    <property type="evidence" value="ECO:0007669"/>
    <property type="project" value="TreeGrafter"/>
</dbReference>
<evidence type="ECO:0000256" key="4">
    <source>
        <dbReference type="ARBA" id="ARBA00022741"/>
    </source>
</evidence>
<dbReference type="AlphaFoldDB" id="L1J7M4"/>
<dbReference type="HOGENOM" id="CLU_001485_2_0_1"/>
<evidence type="ECO:0000256" key="3">
    <source>
        <dbReference type="ARBA" id="ARBA00022490"/>
    </source>
</evidence>
<feature type="binding site" evidence="7">
    <location>
        <begin position="45"/>
        <end position="52"/>
    </location>
    <ligand>
        <name>ATP</name>
        <dbReference type="ChEBI" id="CHEBI:30616"/>
    </ligand>
</feature>
<name>L1J7M4_GUITC</name>
<dbReference type="OrthoDB" id="20295at2759"/>
<evidence type="ECO:0000256" key="5">
    <source>
        <dbReference type="ARBA" id="ARBA00022840"/>
    </source>
</evidence>
<evidence type="ECO:0000313" key="9">
    <source>
        <dbReference type="EMBL" id="EKX44543.1"/>
    </source>
</evidence>
<dbReference type="GO" id="GO:0008017">
    <property type="term" value="F:microtubule binding"/>
    <property type="evidence" value="ECO:0007669"/>
    <property type="project" value="InterPro"/>
</dbReference>
<dbReference type="PaxDb" id="55529-EKX44543"/>
<sequence>VGVRSFRFSNVMDAQVGQEDVYSNFARNAVISSLNGFNSCVLAYGQTGSGKTFSLFGPPQWMDELEGTSSKLGIVVRSMWELLDAREKMAREKLSALAISVQYVQVYQEVVTDLVDGKKVNLRTSSSGFELHGAAETTVASRRDLLEVFRRGEENKRYRATAMNERSSRAHTILVVNLQQNRSKDSAGVDRTEQLIIRSQLVLADLAGCEHISKSKVEGSAKREAASINSGLLVLKKCIKALNEERSHVPFLESRLTMLLKGALGGSSRTYVLVTGTLEDSHGDETIEALRFGEHCQNITN</sequence>
<dbReference type="EMBL" id="JH993004">
    <property type="protein sequence ID" value="EKX44543.1"/>
    <property type="molecule type" value="Genomic_DNA"/>
</dbReference>
<comment type="subcellular location">
    <subcellularLocation>
        <location evidence="2">Cytoplasm</location>
    </subcellularLocation>
    <subcellularLocation>
        <location evidence="1">Plastid</location>
        <location evidence="1">Chloroplast</location>
    </subcellularLocation>
</comment>
<dbReference type="OMA" id="SHAIFIM"/>
<feature type="non-terminal residue" evidence="9">
    <location>
        <position position="1"/>
    </location>
</feature>
<dbReference type="RefSeq" id="XP_005831523.1">
    <property type="nucleotide sequence ID" value="XM_005831466.1"/>
</dbReference>
<evidence type="ECO:0000256" key="6">
    <source>
        <dbReference type="ARBA" id="ARBA00023054"/>
    </source>
</evidence>
<dbReference type="SUPFAM" id="SSF52540">
    <property type="entry name" value="P-loop containing nucleoside triphosphate hydrolases"/>
    <property type="match status" value="1"/>
</dbReference>
<reference evidence="10" key="3">
    <citation type="submission" date="2015-06" db="UniProtKB">
        <authorList>
            <consortium name="EnsemblProtists"/>
        </authorList>
    </citation>
    <scope>IDENTIFICATION</scope>
</reference>
<dbReference type="Proteomes" id="UP000011087">
    <property type="component" value="Unassembled WGS sequence"/>
</dbReference>
<dbReference type="InterPro" id="IPR027417">
    <property type="entry name" value="P-loop_NTPase"/>
</dbReference>
<dbReference type="InterPro" id="IPR001752">
    <property type="entry name" value="Kinesin_motor_dom"/>
</dbReference>
<dbReference type="GO" id="GO:0051231">
    <property type="term" value="P:spindle elongation"/>
    <property type="evidence" value="ECO:0007669"/>
    <property type="project" value="TreeGrafter"/>
</dbReference>
<gene>
    <name evidence="9" type="ORF">GUITHDRAFT_46798</name>
</gene>
<accession>L1J7M4</accession>
<keyword evidence="3" id="KW-0963">Cytoplasm</keyword>
<evidence type="ECO:0000313" key="10">
    <source>
        <dbReference type="EnsemblProtists" id="EKX44543"/>
    </source>
</evidence>
<dbReference type="GO" id="GO:0005875">
    <property type="term" value="C:microtubule associated complex"/>
    <property type="evidence" value="ECO:0007669"/>
    <property type="project" value="TreeGrafter"/>
</dbReference>
<dbReference type="KEGG" id="gtt:GUITHDRAFT_46798"/>
<dbReference type="GO" id="GO:0005524">
    <property type="term" value="F:ATP binding"/>
    <property type="evidence" value="ECO:0007669"/>
    <property type="project" value="UniProtKB-UniRule"/>
</dbReference>
<dbReference type="eggNOG" id="KOG4280">
    <property type="taxonomic scope" value="Eukaryota"/>
</dbReference>
<keyword evidence="11" id="KW-1185">Reference proteome</keyword>
<dbReference type="GO" id="GO:0007018">
    <property type="term" value="P:microtubule-based movement"/>
    <property type="evidence" value="ECO:0007669"/>
    <property type="project" value="InterPro"/>
</dbReference>
<organism evidence="9">
    <name type="scientific">Guillardia theta (strain CCMP2712)</name>
    <name type="common">Cryptophyte</name>
    <dbReference type="NCBI Taxonomy" id="905079"/>
    <lineage>
        <taxon>Eukaryota</taxon>
        <taxon>Cryptophyceae</taxon>
        <taxon>Pyrenomonadales</taxon>
        <taxon>Geminigeraceae</taxon>
        <taxon>Guillardia</taxon>
    </lineage>
</organism>
<keyword evidence="4 7" id="KW-0547">Nucleotide-binding</keyword>
<evidence type="ECO:0000256" key="2">
    <source>
        <dbReference type="ARBA" id="ARBA00004496"/>
    </source>
</evidence>
<dbReference type="SMART" id="SM00129">
    <property type="entry name" value="KISc"/>
    <property type="match status" value="1"/>
</dbReference>
<dbReference type="GO" id="GO:0009507">
    <property type="term" value="C:chloroplast"/>
    <property type="evidence" value="ECO:0007669"/>
    <property type="project" value="UniProtKB-SubCell"/>
</dbReference>
<dbReference type="PANTHER" id="PTHR47969">
    <property type="entry name" value="CHROMOSOME-ASSOCIATED KINESIN KIF4A-RELATED"/>
    <property type="match status" value="1"/>
</dbReference>
<dbReference type="Pfam" id="PF00225">
    <property type="entry name" value="Kinesin"/>
    <property type="match status" value="1"/>
</dbReference>
<feature type="domain" description="Kinesin motor" evidence="8">
    <location>
        <begin position="1"/>
        <end position="299"/>
    </location>
</feature>
<dbReference type="PROSITE" id="PS50067">
    <property type="entry name" value="KINESIN_MOTOR_2"/>
    <property type="match status" value="1"/>
</dbReference>
<dbReference type="PANTHER" id="PTHR47969:SF15">
    <property type="entry name" value="CHROMOSOME-ASSOCIATED KINESIN KIF4A-RELATED"/>
    <property type="match status" value="1"/>
</dbReference>
<dbReference type="Gene3D" id="3.40.850.10">
    <property type="entry name" value="Kinesin motor domain"/>
    <property type="match status" value="1"/>
</dbReference>
<dbReference type="GO" id="GO:0003777">
    <property type="term" value="F:microtubule motor activity"/>
    <property type="evidence" value="ECO:0007669"/>
    <property type="project" value="InterPro"/>
</dbReference>
<keyword evidence="5 7" id="KW-0067">ATP-binding</keyword>
<keyword evidence="6" id="KW-0175">Coiled coil</keyword>
<feature type="non-terminal residue" evidence="9">
    <location>
        <position position="301"/>
    </location>
</feature>
<evidence type="ECO:0000256" key="1">
    <source>
        <dbReference type="ARBA" id="ARBA00004229"/>
    </source>
</evidence>
<dbReference type="EnsemblProtists" id="EKX44543">
    <property type="protein sequence ID" value="EKX44543"/>
    <property type="gene ID" value="GUITHDRAFT_46798"/>
</dbReference>
<dbReference type="PRINTS" id="PR00380">
    <property type="entry name" value="KINESINHEAVY"/>
</dbReference>
<dbReference type="InterPro" id="IPR036961">
    <property type="entry name" value="Kinesin_motor_dom_sf"/>
</dbReference>
<reference evidence="11" key="2">
    <citation type="submission" date="2012-11" db="EMBL/GenBank/DDBJ databases">
        <authorList>
            <person name="Kuo A."/>
            <person name="Curtis B.A."/>
            <person name="Tanifuji G."/>
            <person name="Burki F."/>
            <person name="Gruber A."/>
            <person name="Irimia M."/>
            <person name="Maruyama S."/>
            <person name="Arias M.C."/>
            <person name="Ball S.G."/>
            <person name="Gile G.H."/>
            <person name="Hirakawa Y."/>
            <person name="Hopkins J.F."/>
            <person name="Rensing S.A."/>
            <person name="Schmutz J."/>
            <person name="Symeonidi A."/>
            <person name="Elias M."/>
            <person name="Eveleigh R.J."/>
            <person name="Herman E.K."/>
            <person name="Klute M.J."/>
            <person name="Nakayama T."/>
            <person name="Obornik M."/>
            <person name="Reyes-Prieto A."/>
            <person name="Armbrust E.V."/>
            <person name="Aves S.J."/>
            <person name="Beiko R.G."/>
            <person name="Coutinho P."/>
            <person name="Dacks J.B."/>
            <person name="Durnford D.G."/>
            <person name="Fast N.M."/>
            <person name="Green B.R."/>
            <person name="Grisdale C."/>
            <person name="Hempe F."/>
            <person name="Henrissat B."/>
            <person name="Hoppner M.P."/>
            <person name="Ishida K.-I."/>
            <person name="Kim E."/>
            <person name="Koreny L."/>
            <person name="Kroth P.G."/>
            <person name="Liu Y."/>
            <person name="Malik S.-B."/>
            <person name="Maier U.G."/>
            <person name="McRose D."/>
            <person name="Mock T."/>
            <person name="Neilson J.A."/>
            <person name="Onodera N.T."/>
            <person name="Poole A.M."/>
            <person name="Pritham E.J."/>
            <person name="Richards T.A."/>
            <person name="Rocap G."/>
            <person name="Roy S.W."/>
            <person name="Sarai C."/>
            <person name="Schaack S."/>
            <person name="Shirato S."/>
            <person name="Slamovits C.H."/>
            <person name="Spencer D.F."/>
            <person name="Suzuki S."/>
            <person name="Worden A.Z."/>
            <person name="Zauner S."/>
            <person name="Barry K."/>
            <person name="Bell C."/>
            <person name="Bharti A.K."/>
            <person name="Crow J.A."/>
            <person name="Grimwood J."/>
            <person name="Kramer R."/>
            <person name="Lindquist E."/>
            <person name="Lucas S."/>
            <person name="Salamov A."/>
            <person name="McFadden G.I."/>
            <person name="Lane C.E."/>
            <person name="Keeling P.J."/>
            <person name="Gray M.W."/>
            <person name="Grigoriev I.V."/>
            <person name="Archibald J.M."/>
        </authorList>
    </citation>
    <scope>NUCLEOTIDE SEQUENCE</scope>
    <source>
        <strain evidence="11">CCMP2712</strain>
    </source>
</reference>
<comment type="similarity">
    <text evidence="7">Belongs to the TRAFAC class myosin-kinesin ATPase superfamily. Kinesin family.</text>
</comment>
<reference evidence="9 11" key="1">
    <citation type="journal article" date="2012" name="Nature">
        <title>Algal genomes reveal evolutionary mosaicism and the fate of nucleomorphs.</title>
        <authorList>
            <consortium name="DOE Joint Genome Institute"/>
            <person name="Curtis B.A."/>
            <person name="Tanifuji G."/>
            <person name="Burki F."/>
            <person name="Gruber A."/>
            <person name="Irimia M."/>
            <person name="Maruyama S."/>
            <person name="Arias M.C."/>
            <person name="Ball S.G."/>
            <person name="Gile G.H."/>
            <person name="Hirakawa Y."/>
            <person name="Hopkins J.F."/>
            <person name="Kuo A."/>
            <person name="Rensing S.A."/>
            <person name="Schmutz J."/>
            <person name="Symeonidi A."/>
            <person name="Elias M."/>
            <person name="Eveleigh R.J."/>
            <person name="Herman E.K."/>
            <person name="Klute M.J."/>
            <person name="Nakayama T."/>
            <person name="Obornik M."/>
            <person name="Reyes-Prieto A."/>
            <person name="Armbrust E.V."/>
            <person name="Aves S.J."/>
            <person name="Beiko R.G."/>
            <person name="Coutinho P."/>
            <person name="Dacks J.B."/>
            <person name="Durnford D.G."/>
            <person name="Fast N.M."/>
            <person name="Green B.R."/>
            <person name="Grisdale C.J."/>
            <person name="Hempel F."/>
            <person name="Henrissat B."/>
            <person name="Hoppner M.P."/>
            <person name="Ishida K."/>
            <person name="Kim E."/>
            <person name="Koreny L."/>
            <person name="Kroth P.G."/>
            <person name="Liu Y."/>
            <person name="Malik S.B."/>
            <person name="Maier U.G."/>
            <person name="McRose D."/>
            <person name="Mock T."/>
            <person name="Neilson J.A."/>
            <person name="Onodera N.T."/>
            <person name="Poole A.M."/>
            <person name="Pritham E.J."/>
            <person name="Richards T.A."/>
            <person name="Rocap G."/>
            <person name="Roy S.W."/>
            <person name="Sarai C."/>
            <person name="Schaack S."/>
            <person name="Shirato S."/>
            <person name="Slamovits C.H."/>
            <person name="Spencer D.F."/>
            <person name="Suzuki S."/>
            <person name="Worden A.Z."/>
            <person name="Zauner S."/>
            <person name="Barry K."/>
            <person name="Bell C."/>
            <person name="Bharti A.K."/>
            <person name="Crow J.A."/>
            <person name="Grimwood J."/>
            <person name="Kramer R."/>
            <person name="Lindquist E."/>
            <person name="Lucas S."/>
            <person name="Salamov A."/>
            <person name="McFadden G.I."/>
            <person name="Lane C.E."/>
            <person name="Keeling P.J."/>
            <person name="Gray M.W."/>
            <person name="Grigoriev I.V."/>
            <person name="Archibald J.M."/>
        </authorList>
    </citation>
    <scope>NUCLEOTIDE SEQUENCE</scope>
    <source>
        <strain evidence="9 11">CCMP2712</strain>
    </source>
</reference>
<proteinExistence type="inferred from homology"/>
<evidence type="ECO:0000259" key="8">
    <source>
        <dbReference type="PROSITE" id="PS50067"/>
    </source>
</evidence>